<reference evidence="3" key="1">
    <citation type="submission" date="2011-10" db="EMBL/GenBank/DDBJ databases">
        <title>The complete genome of chromosome of Thermovirga lienii DSM 17291.</title>
        <authorList>
            <consortium name="US DOE Joint Genome Institute (JGI-PGF)"/>
            <person name="Lucas S."/>
            <person name="Copeland A."/>
            <person name="Lapidus A."/>
            <person name="Glavina del Rio T."/>
            <person name="Dalin E."/>
            <person name="Tice H."/>
            <person name="Bruce D."/>
            <person name="Goodwin L."/>
            <person name="Pitluck S."/>
            <person name="Peters L."/>
            <person name="Mikhailova N."/>
            <person name="Saunders E."/>
            <person name="Kyrpides N."/>
            <person name="Mavromatis K."/>
            <person name="Ivanova N."/>
            <person name="Last F.I."/>
            <person name="Brettin T."/>
            <person name="Detter J.C."/>
            <person name="Han C."/>
            <person name="Larimer F."/>
            <person name="Land M."/>
            <person name="Hauser L."/>
            <person name="Markowitz V."/>
            <person name="Cheng J.-F."/>
            <person name="Hugenholtz P."/>
            <person name="Woyke T."/>
            <person name="Wu D."/>
            <person name="Spring S."/>
            <person name="Schroeder M."/>
            <person name="Brambilla E.-M."/>
            <person name="Klenk H.-P."/>
            <person name="Eisen J.A."/>
        </authorList>
    </citation>
    <scope>NUCLEOTIDE SEQUENCE [LARGE SCALE GENOMIC DNA]</scope>
    <source>
        <strain evidence="3">ATCC BAA-1197 / DSM 17291 / Cas60314</strain>
    </source>
</reference>
<dbReference type="HOGENOM" id="CLU_945409_0_0_0"/>
<feature type="domain" description="Sporulation regulator WhiA C-terminal" evidence="1">
    <location>
        <begin position="203"/>
        <end position="285"/>
    </location>
</feature>
<dbReference type="InterPro" id="IPR023054">
    <property type="entry name" value="Sporulation_regulator_WhiA_C"/>
</dbReference>
<dbReference type="AlphaFoldDB" id="G7VA26"/>
<dbReference type="GO" id="GO:0043937">
    <property type="term" value="P:regulation of sporulation"/>
    <property type="evidence" value="ECO:0007669"/>
    <property type="project" value="InterPro"/>
</dbReference>
<proteinExistence type="predicted"/>
<dbReference type="STRING" id="580340.Tlie_0993"/>
<sequence>MEKIKDILWDEWIQRPTTREDATEEIKGIVSGMTCKPDGRNVICQSGRLWVFGRLRKIWNLSDWAKVVDLSSILVIPRDFKGKVLLRFPPVLFKKITGLGDSNPTWSWISGFLGVCASFYLPRTGYYLVFRGHQGKGSDSLNMLYRFLLKQGFPVKMRHKSDVSEVIIRDQQSIVALLVKTNLHRTSLELEQKALLRALRDTANKIVNCDAANIRKSLEAAQRQIEIANEILAMKKYIKVPESYIDLAEKRIANPTATLKELGLLLERPVSKSTIEYRWKKMEKMLGTGPKKIAKGDGQNVLR</sequence>
<dbReference type="Pfam" id="PF02650">
    <property type="entry name" value="HTH_WhiA"/>
    <property type="match status" value="1"/>
</dbReference>
<organism evidence="2 3">
    <name type="scientific">Thermovirga lienii (strain ATCC BAA-1197 / DSM 17291 / Cas60314)</name>
    <dbReference type="NCBI Taxonomy" id="580340"/>
    <lineage>
        <taxon>Bacteria</taxon>
        <taxon>Thermotogati</taxon>
        <taxon>Synergistota</taxon>
        <taxon>Synergistia</taxon>
        <taxon>Synergistales</taxon>
        <taxon>Thermovirgaceae</taxon>
        <taxon>Thermovirga</taxon>
    </lineage>
</organism>
<dbReference type="eggNOG" id="COG1481">
    <property type="taxonomic scope" value="Bacteria"/>
</dbReference>
<reference evidence="2 3" key="2">
    <citation type="journal article" date="2012" name="Stand. Genomic Sci.">
        <title>Genome sequence of the moderately thermophilic, amino-acid-degrading and sulfur-reducing bacterium Thermovirga lienii type strain (Cas60314(T)).</title>
        <authorList>
            <person name="Goker M."/>
            <person name="Saunders E."/>
            <person name="Lapidus A."/>
            <person name="Nolan M."/>
            <person name="Lucas S."/>
            <person name="Hammon N."/>
            <person name="Deshpande S."/>
            <person name="Cheng J.F."/>
            <person name="Han C."/>
            <person name="Tapia R."/>
            <person name="Goodwin L.A."/>
            <person name="Pitluck S."/>
            <person name="Liolios K."/>
            <person name="Mavromatis K."/>
            <person name="Pagani I."/>
            <person name="Ivanova N."/>
            <person name="Mikhailova N."/>
            <person name="Pati A."/>
            <person name="Chen A."/>
            <person name="Palaniappan K."/>
            <person name="Land M."/>
            <person name="Chang Y.J."/>
            <person name="Jeffries C.D."/>
            <person name="Brambilla E.M."/>
            <person name="Rohde M."/>
            <person name="Spring S."/>
            <person name="Detter J.C."/>
            <person name="Woyke T."/>
            <person name="Bristow J."/>
            <person name="Eisen J.A."/>
            <person name="Markowitz V."/>
            <person name="Hugenholtz P."/>
            <person name="Kyrpides N.C."/>
            <person name="Klenk H.P."/>
        </authorList>
    </citation>
    <scope>NUCLEOTIDE SEQUENCE [LARGE SCALE GENOMIC DNA]</scope>
    <source>
        <strain evidence="3">ATCC BAA-1197 / DSM 17291 / Cas60314</strain>
    </source>
</reference>
<dbReference type="Proteomes" id="UP000005868">
    <property type="component" value="Chromosome"/>
</dbReference>
<dbReference type="PANTHER" id="PTHR37307">
    <property type="entry name" value="CELL DIVISION PROTEIN WHIA-RELATED"/>
    <property type="match status" value="1"/>
</dbReference>
<dbReference type="OrthoDB" id="401278at2"/>
<dbReference type="InterPro" id="IPR003802">
    <property type="entry name" value="Sporulation_regulator_WhiA"/>
</dbReference>
<evidence type="ECO:0000259" key="1">
    <source>
        <dbReference type="Pfam" id="PF02650"/>
    </source>
</evidence>
<dbReference type="NCBIfam" id="TIGR00647">
    <property type="entry name" value="DNA_bind_WhiA"/>
    <property type="match status" value="1"/>
</dbReference>
<name>G7VA26_THELD</name>
<keyword evidence="3" id="KW-1185">Reference proteome</keyword>
<protein>
    <recommendedName>
        <fullName evidence="1">Sporulation regulator WhiA C-terminal domain-containing protein</fullName>
    </recommendedName>
</protein>
<dbReference type="PANTHER" id="PTHR37307:SF1">
    <property type="entry name" value="CELL DIVISION PROTEIN WHIA-RELATED"/>
    <property type="match status" value="1"/>
</dbReference>
<evidence type="ECO:0000313" key="2">
    <source>
        <dbReference type="EMBL" id="AER66726.1"/>
    </source>
</evidence>
<dbReference type="KEGG" id="tli:Tlie_0993"/>
<accession>G7VA26</accession>
<dbReference type="EMBL" id="CP003096">
    <property type="protein sequence ID" value="AER66726.1"/>
    <property type="molecule type" value="Genomic_DNA"/>
</dbReference>
<evidence type="ECO:0000313" key="3">
    <source>
        <dbReference type="Proteomes" id="UP000005868"/>
    </source>
</evidence>
<gene>
    <name evidence="2" type="ordered locus">Tlie_0993</name>
</gene>